<gene>
    <name evidence="2" type="ORF">T190607A01A_20600</name>
</gene>
<keyword evidence="3" id="KW-1185">Reference proteome</keyword>
<proteinExistence type="predicted"/>
<sequence length="182" mass="21089">MITNTSLVWKYISNLFISIDQVGNVLAGGYADNTISSRIGYYNNHYFSDRSQVPLYWKILEQIIDFTFKPVDGPNHCNESYLIDSSEVFDNRITNFCIVFACIVIVVPSCVFIGAFLYLVTALGIVKQKTIDRNKNIDRRFYGCNKYVRSIQYEATNYRNEVNFENLNEQKEDLIEKINSLN</sequence>
<keyword evidence="1" id="KW-0812">Transmembrane</keyword>
<comment type="caution">
    <text evidence="2">The sequence shown here is derived from an EMBL/GenBank/DDBJ whole genome shotgun (WGS) entry which is preliminary data.</text>
</comment>
<keyword evidence="1" id="KW-0472">Membrane</keyword>
<feature type="transmembrane region" description="Helical" evidence="1">
    <location>
        <begin position="98"/>
        <end position="126"/>
    </location>
</feature>
<keyword evidence="1" id="KW-1133">Transmembrane helix</keyword>
<dbReference type="Proteomes" id="UP001497416">
    <property type="component" value="Unassembled WGS sequence"/>
</dbReference>
<name>A0ABM9P0D9_9FLAO</name>
<dbReference type="EMBL" id="CAXIXY010000004">
    <property type="protein sequence ID" value="CAL2086196.1"/>
    <property type="molecule type" value="Genomic_DNA"/>
</dbReference>
<reference evidence="2 3" key="1">
    <citation type="submission" date="2024-05" db="EMBL/GenBank/DDBJ databases">
        <authorList>
            <person name="Duchaud E."/>
        </authorList>
    </citation>
    <scope>NUCLEOTIDE SEQUENCE [LARGE SCALE GENOMIC DNA]</scope>
    <source>
        <strain evidence="2">Ena-SAMPLE-TAB-13-05-2024-13:56:06:370-140302</strain>
    </source>
</reference>
<evidence type="ECO:0000313" key="2">
    <source>
        <dbReference type="EMBL" id="CAL2086196.1"/>
    </source>
</evidence>
<protein>
    <submittedName>
        <fullName evidence="2">Uncharacterized protein</fullName>
    </submittedName>
</protein>
<evidence type="ECO:0000256" key="1">
    <source>
        <dbReference type="SAM" id="Phobius"/>
    </source>
</evidence>
<evidence type="ECO:0000313" key="3">
    <source>
        <dbReference type="Proteomes" id="UP001497416"/>
    </source>
</evidence>
<dbReference type="RefSeq" id="WP_348712159.1">
    <property type="nucleotide sequence ID" value="NZ_CAXIXY010000004.1"/>
</dbReference>
<organism evidence="2 3">
    <name type="scientific">Tenacibaculum platacis</name>
    <dbReference type="NCBI Taxonomy" id="3137852"/>
    <lineage>
        <taxon>Bacteria</taxon>
        <taxon>Pseudomonadati</taxon>
        <taxon>Bacteroidota</taxon>
        <taxon>Flavobacteriia</taxon>
        <taxon>Flavobacteriales</taxon>
        <taxon>Flavobacteriaceae</taxon>
        <taxon>Tenacibaculum</taxon>
    </lineage>
</organism>
<accession>A0ABM9P0D9</accession>